<dbReference type="OMA" id="INKRRMP"/>
<feature type="domain" description="FAD-binding" evidence="7">
    <location>
        <begin position="7"/>
        <end position="357"/>
    </location>
</feature>
<dbReference type="PANTHER" id="PTHR13789">
    <property type="entry name" value="MONOOXYGENASE"/>
    <property type="match status" value="1"/>
</dbReference>
<evidence type="ECO:0000256" key="1">
    <source>
        <dbReference type="ARBA" id="ARBA00007992"/>
    </source>
</evidence>
<dbReference type="Proteomes" id="UP000006702">
    <property type="component" value="Unassembled WGS sequence"/>
</dbReference>
<evidence type="ECO:0000256" key="3">
    <source>
        <dbReference type="ARBA" id="ARBA00022827"/>
    </source>
</evidence>
<dbReference type="RefSeq" id="XP_001258632.1">
    <property type="nucleotide sequence ID" value="XM_001258631.1"/>
</dbReference>
<evidence type="ECO:0000313" key="9">
    <source>
        <dbReference type="Proteomes" id="UP000006702"/>
    </source>
</evidence>
<dbReference type="InterPro" id="IPR036188">
    <property type="entry name" value="FAD/NAD-bd_sf"/>
</dbReference>
<dbReference type="OrthoDB" id="16820at2759"/>
<evidence type="ECO:0000256" key="2">
    <source>
        <dbReference type="ARBA" id="ARBA00022630"/>
    </source>
</evidence>
<dbReference type="InterPro" id="IPR050493">
    <property type="entry name" value="FAD-dep_Monooxygenase_BioMet"/>
</dbReference>
<evidence type="ECO:0000313" key="8">
    <source>
        <dbReference type="EMBL" id="EAW16735.1"/>
    </source>
</evidence>
<dbReference type="HOGENOM" id="CLU_009665_19_5_1"/>
<name>A1DJ46_NEOFI</name>
<accession>A1DJ46</accession>
<dbReference type="EMBL" id="DS027697">
    <property type="protein sequence ID" value="EAW16735.1"/>
    <property type="molecule type" value="Genomic_DNA"/>
</dbReference>
<organism evidence="8 9">
    <name type="scientific">Neosartorya fischeri (strain ATCC 1020 / DSM 3700 / CBS 544.65 / FGSC A1164 / JCM 1740 / NRRL 181 / WB 181)</name>
    <name type="common">Aspergillus fischerianus</name>
    <dbReference type="NCBI Taxonomy" id="331117"/>
    <lineage>
        <taxon>Eukaryota</taxon>
        <taxon>Fungi</taxon>
        <taxon>Dikarya</taxon>
        <taxon>Ascomycota</taxon>
        <taxon>Pezizomycotina</taxon>
        <taxon>Eurotiomycetes</taxon>
        <taxon>Eurotiomycetidae</taxon>
        <taxon>Eurotiales</taxon>
        <taxon>Aspergillaceae</taxon>
        <taxon>Aspergillus</taxon>
        <taxon>Aspergillus subgen. Fumigati</taxon>
    </lineage>
</organism>
<keyword evidence="9" id="KW-1185">Reference proteome</keyword>
<reference evidence="9" key="1">
    <citation type="journal article" date="2008" name="PLoS Genet.">
        <title>Genomic islands in the pathogenic filamentous fungus Aspergillus fumigatus.</title>
        <authorList>
            <person name="Fedorova N.D."/>
            <person name="Khaldi N."/>
            <person name="Joardar V.S."/>
            <person name="Maiti R."/>
            <person name="Amedeo P."/>
            <person name="Anderson M.J."/>
            <person name="Crabtree J."/>
            <person name="Silva J.C."/>
            <person name="Badger J.H."/>
            <person name="Albarraq A."/>
            <person name="Angiuoli S."/>
            <person name="Bussey H."/>
            <person name="Bowyer P."/>
            <person name="Cotty P.J."/>
            <person name="Dyer P.S."/>
            <person name="Egan A."/>
            <person name="Galens K."/>
            <person name="Fraser-Liggett C.M."/>
            <person name="Haas B.J."/>
            <person name="Inman J.M."/>
            <person name="Kent R."/>
            <person name="Lemieux S."/>
            <person name="Malavazi I."/>
            <person name="Orvis J."/>
            <person name="Roemer T."/>
            <person name="Ronning C.M."/>
            <person name="Sundaram J.P."/>
            <person name="Sutton G."/>
            <person name="Turner G."/>
            <person name="Venter J.C."/>
            <person name="White O.R."/>
            <person name="Whitty B.R."/>
            <person name="Youngman P."/>
            <person name="Wolfe K.H."/>
            <person name="Goldman G.H."/>
            <person name="Wortman J.R."/>
            <person name="Jiang B."/>
            <person name="Denning D.W."/>
            <person name="Nierman W.C."/>
        </authorList>
    </citation>
    <scope>NUCLEOTIDE SEQUENCE [LARGE SCALE GENOMIC DNA]</scope>
    <source>
        <strain evidence="9">ATCC 1020 / DSM 3700 / CBS 544.65 / FGSC A1164 / JCM 1740 / NRRL 181 / WB 181</strain>
    </source>
</reference>
<dbReference type="Pfam" id="PF01494">
    <property type="entry name" value="FAD_binding_3"/>
    <property type="match status" value="1"/>
</dbReference>
<comment type="similarity">
    <text evidence="1">Belongs to the paxM FAD-dependent monooxygenase family.</text>
</comment>
<dbReference type="VEuPathDB" id="FungiDB:NFIA_000790"/>
<protein>
    <submittedName>
        <fullName evidence="8">Salicylate hydroxylase, putative</fullName>
    </submittedName>
</protein>
<sequence length="427" mass="48047">MPRIDRVAIIGAGLSGLTLALALHKQSIACTLYEARASALDIGGAIMLCPNGLRILDYLGVYNRIQPEGYGFDKLYFRSTDDQPMDTYEFGGVEQYGYRAMRIYRRVLIRELSAMVREAGIPIEYHKKFVRVLAETEKDITWEFSDGSTATATCVVGADGIHSRVRKYLYPGLEPSFTKMVIVAAAVPTSQLQVPSSYNLPVTIMNKQHGAVFIAPQLGDGSEVMVGRQKRSEQLTREEWDELLNNKKWCMDFLRQGADDFPEIVQRAVSNIAQETIFLWPLSIVPKLETWTSKHCRVVIVGDAAHAIPPAAGQGVNQAFEDVFTFSLMLGRSDKDSLERSLKVWQERRQERIDKVLALNTYMERRRMPSLGEEKEAENAPLDLESLYKPDFVEMYPWPGGHHDPKPSADEAGAAWRPQKGTVIAWT</sequence>
<keyword evidence="4" id="KW-0560">Oxidoreductase</keyword>
<evidence type="ECO:0000259" key="7">
    <source>
        <dbReference type="Pfam" id="PF01494"/>
    </source>
</evidence>
<evidence type="ECO:0000256" key="5">
    <source>
        <dbReference type="ARBA" id="ARBA00023033"/>
    </source>
</evidence>
<evidence type="ECO:0000256" key="4">
    <source>
        <dbReference type="ARBA" id="ARBA00023002"/>
    </source>
</evidence>
<dbReference type="SUPFAM" id="SSF51905">
    <property type="entry name" value="FAD/NAD(P)-binding domain"/>
    <property type="match status" value="1"/>
</dbReference>
<keyword evidence="5" id="KW-0503">Monooxygenase</keyword>
<dbReference type="GO" id="GO:0071949">
    <property type="term" value="F:FAD binding"/>
    <property type="evidence" value="ECO:0007669"/>
    <property type="project" value="InterPro"/>
</dbReference>
<dbReference type="AlphaFoldDB" id="A1DJ46"/>
<gene>
    <name evidence="8" type="ORF">NFIA_000790</name>
</gene>
<dbReference type="GeneID" id="4585161"/>
<dbReference type="eggNOG" id="KOG2614">
    <property type="taxonomic scope" value="Eukaryota"/>
</dbReference>
<feature type="region of interest" description="Disordered" evidence="6">
    <location>
        <begin position="398"/>
        <end position="427"/>
    </location>
</feature>
<keyword evidence="2" id="KW-0285">Flavoprotein</keyword>
<evidence type="ECO:0000256" key="6">
    <source>
        <dbReference type="SAM" id="MobiDB-lite"/>
    </source>
</evidence>
<dbReference type="KEGG" id="nfi:NFIA_000790"/>
<dbReference type="STRING" id="331117.A1DJ46"/>
<dbReference type="FunFam" id="3.50.50.60:FF:000156">
    <property type="entry name" value="Salicylate hydroxylase, putative"/>
    <property type="match status" value="1"/>
</dbReference>
<dbReference type="GO" id="GO:0004497">
    <property type="term" value="F:monooxygenase activity"/>
    <property type="evidence" value="ECO:0007669"/>
    <property type="project" value="UniProtKB-KW"/>
</dbReference>
<dbReference type="InterPro" id="IPR002938">
    <property type="entry name" value="FAD-bd"/>
</dbReference>
<dbReference type="Gene3D" id="3.50.50.60">
    <property type="entry name" value="FAD/NAD(P)-binding domain"/>
    <property type="match status" value="1"/>
</dbReference>
<dbReference type="PRINTS" id="PR00420">
    <property type="entry name" value="RNGMNOXGNASE"/>
</dbReference>
<keyword evidence="3" id="KW-0274">FAD</keyword>
<dbReference type="PANTHER" id="PTHR13789:SF316">
    <property type="entry name" value="FAD-BINDING DOMAIN-CONTAINING PROTEIN"/>
    <property type="match status" value="1"/>
</dbReference>
<proteinExistence type="inferred from homology"/>